<dbReference type="PANTHER" id="PTHR33735">
    <property type="entry name" value="EXPRESSED PROTEIN"/>
    <property type="match status" value="1"/>
</dbReference>
<feature type="compositionally biased region" description="Basic and acidic residues" evidence="1">
    <location>
        <begin position="194"/>
        <end position="211"/>
    </location>
</feature>
<gene>
    <name evidence="2" type="primary">Vigan.03G179200</name>
    <name evidence="2" type="ORF">VIGAN_03179200</name>
</gene>
<evidence type="ECO:0000256" key="1">
    <source>
        <dbReference type="SAM" id="MobiDB-lite"/>
    </source>
</evidence>
<evidence type="ECO:0000313" key="2">
    <source>
        <dbReference type="EMBL" id="BAT81884.1"/>
    </source>
</evidence>
<dbReference type="EMBL" id="AP015036">
    <property type="protein sequence ID" value="BAT81884.1"/>
    <property type="molecule type" value="Genomic_DNA"/>
</dbReference>
<dbReference type="PANTHER" id="PTHR33735:SF14">
    <property type="entry name" value="PHAGE CAPSID SCAFFOLDING PROTEIN (GPO) SERINE PEPTIDASE"/>
    <property type="match status" value="1"/>
</dbReference>
<protein>
    <recommendedName>
        <fullName evidence="4">Pterin-binding domain-containing protein</fullName>
    </recommendedName>
</protein>
<sequence>MMAHTIFTQTITSLAVGTFGRFPASKVDHHIRFNSRIKHNRFSVPEKNLALRFQNDDRRKMRNMVVYSSITPGNSNDPSLGYCRKFWILGTIFSILASFLRGKWGPLLQLKEKVETTTHEAHRVADIIEEVAEEVDKVAEEAVQHLPEGKFRDAVELVEKVAEDVEKRAQRAEDALEKVENIEKELDSFITESTNHHESRATTTSEAKEQK</sequence>
<evidence type="ECO:0000313" key="3">
    <source>
        <dbReference type="Proteomes" id="UP000291084"/>
    </source>
</evidence>
<feature type="region of interest" description="Disordered" evidence="1">
    <location>
        <begin position="187"/>
        <end position="211"/>
    </location>
</feature>
<name>A0A0S3RMR6_PHAAN</name>
<dbReference type="OrthoDB" id="1927611at2759"/>
<organism evidence="2 3">
    <name type="scientific">Vigna angularis var. angularis</name>
    <dbReference type="NCBI Taxonomy" id="157739"/>
    <lineage>
        <taxon>Eukaryota</taxon>
        <taxon>Viridiplantae</taxon>
        <taxon>Streptophyta</taxon>
        <taxon>Embryophyta</taxon>
        <taxon>Tracheophyta</taxon>
        <taxon>Spermatophyta</taxon>
        <taxon>Magnoliopsida</taxon>
        <taxon>eudicotyledons</taxon>
        <taxon>Gunneridae</taxon>
        <taxon>Pentapetalae</taxon>
        <taxon>rosids</taxon>
        <taxon>fabids</taxon>
        <taxon>Fabales</taxon>
        <taxon>Fabaceae</taxon>
        <taxon>Papilionoideae</taxon>
        <taxon>50 kb inversion clade</taxon>
        <taxon>NPAAA clade</taxon>
        <taxon>indigoferoid/millettioid clade</taxon>
        <taxon>Phaseoleae</taxon>
        <taxon>Vigna</taxon>
    </lineage>
</organism>
<dbReference type="AlphaFoldDB" id="A0A0S3RMR6"/>
<proteinExistence type="predicted"/>
<accession>A0A0S3RMR6</accession>
<reference evidence="2 3" key="1">
    <citation type="journal article" date="2015" name="Sci. Rep.">
        <title>The power of single molecule real-time sequencing technology in the de novo assembly of a eukaryotic genome.</title>
        <authorList>
            <person name="Sakai H."/>
            <person name="Naito K."/>
            <person name="Ogiso-Tanaka E."/>
            <person name="Takahashi Y."/>
            <person name="Iseki K."/>
            <person name="Muto C."/>
            <person name="Satou K."/>
            <person name="Teruya K."/>
            <person name="Shiroma A."/>
            <person name="Shimoji M."/>
            <person name="Hirano T."/>
            <person name="Itoh T."/>
            <person name="Kaga A."/>
            <person name="Tomooka N."/>
        </authorList>
    </citation>
    <scope>NUCLEOTIDE SEQUENCE [LARGE SCALE GENOMIC DNA]</scope>
    <source>
        <strain evidence="3">cv. Shumari</strain>
    </source>
</reference>
<keyword evidence="3" id="KW-1185">Reference proteome</keyword>
<evidence type="ECO:0008006" key="4">
    <source>
        <dbReference type="Google" id="ProtNLM"/>
    </source>
</evidence>
<dbReference type="Proteomes" id="UP000291084">
    <property type="component" value="Chromosome 3"/>
</dbReference>